<organism evidence="8 9">
    <name type="scientific">Halomonas daqiaonensis</name>
    <dbReference type="NCBI Taxonomy" id="650850"/>
    <lineage>
        <taxon>Bacteria</taxon>
        <taxon>Pseudomonadati</taxon>
        <taxon>Pseudomonadota</taxon>
        <taxon>Gammaproteobacteria</taxon>
        <taxon>Oceanospirillales</taxon>
        <taxon>Halomonadaceae</taxon>
        <taxon>Halomonas</taxon>
    </lineage>
</organism>
<feature type="domain" description="Intradiol ring-cleavage dioxygenases" evidence="7">
    <location>
        <begin position="130"/>
        <end position="158"/>
    </location>
</feature>
<dbReference type="GO" id="GO:0018576">
    <property type="term" value="F:catechol 1,2-dioxygenase activity"/>
    <property type="evidence" value="ECO:0007669"/>
    <property type="project" value="InterPro"/>
</dbReference>
<evidence type="ECO:0000256" key="4">
    <source>
        <dbReference type="ARBA" id="ARBA00022964"/>
    </source>
</evidence>
<dbReference type="SUPFAM" id="SSF49482">
    <property type="entry name" value="Aromatic compound dioxygenase"/>
    <property type="match status" value="1"/>
</dbReference>
<dbReference type="Pfam" id="PF00775">
    <property type="entry name" value="Dioxygenase_C"/>
    <property type="match status" value="1"/>
</dbReference>
<dbReference type="PROSITE" id="PS00083">
    <property type="entry name" value="INTRADIOL_DIOXYGENAS"/>
    <property type="match status" value="1"/>
</dbReference>
<dbReference type="AlphaFoldDB" id="A0A1H7UH83"/>
<evidence type="ECO:0000313" key="8">
    <source>
        <dbReference type="EMBL" id="SEL96115.1"/>
    </source>
</evidence>
<dbReference type="PANTHER" id="PTHR33711:SF7">
    <property type="entry name" value="INTRADIOL RING-CLEAVAGE DIOXYGENASES DOMAIN-CONTAINING PROTEIN-RELATED"/>
    <property type="match status" value="1"/>
</dbReference>
<keyword evidence="5" id="KW-0560">Oxidoreductase</keyword>
<evidence type="ECO:0000256" key="1">
    <source>
        <dbReference type="ARBA" id="ARBA00001965"/>
    </source>
</evidence>
<dbReference type="PANTHER" id="PTHR33711">
    <property type="entry name" value="DIOXYGENASE, PUTATIVE (AFU_ORTHOLOGUE AFUA_2G02910)-RELATED"/>
    <property type="match status" value="1"/>
</dbReference>
<dbReference type="EMBL" id="FOBC01000020">
    <property type="protein sequence ID" value="SEL96115.1"/>
    <property type="molecule type" value="Genomic_DNA"/>
</dbReference>
<accession>A0A1H7UH83</accession>
<dbReference type="Gene3D" id="2.60.130.10">
    <property type="entry name" value="Aromatic compound dioxygenase"/>
    <property type="match status" value="1"/>
</dbReference>
<dbReference type="OrthoDB" id="9805815at2"/>
<sequence>MRNLNAENITDAVIEQFAGCSDERLKSVLNSLVTHLHGFLREVQPTEQEWTQAIDFLTRTGQMCDDKRQEFILLSDTLGVTMLVDAINHQTSDPMVSESTVLGPFYVADPPQVAQGESIDWNVEGEPFFVEGRVHDGRGEPMANVVVDVWQSDSEGFYDVQKELESASLRARFTTDDQGRYAFWTVTPSPYPIPTDGPVGKMLEITGRHPYRPAHVHFMLMAEGFETLVTQVFAEDDPYLDSDAVFGVKDSLVREYELLPPGRAPDGRSMEVPFRHLTYDFGLKASR</sequence>
<dbReference type="GO" id="GO:0008199">
    <property type="term" value="F:ferric iron binding"/>
    <property type="evidence" value="ECO:0007669"/>
    <property type="project" value="InterPro"/>
</dbReference>
<comment type="cofactor">
    <cofactor evidence="1">
        <name>Fe(3+)</name>
        <dbReference type="ChEBI" id="CHEBI:29034"/>
    </cofactor>
</comment>
<keyword evidence="3" id="KW-0479">Metal-binding</keyword>
<dbReference type="InterPro" id="IPR015889">
    <property type="entry name" value="Intradiol_dOase_core"/>
</dbReference>
<dbReference type="InterPro" id="IPR050770">
    <property type="entry name" value="Intradiol_RC_Dioxygenase"/>
</dbReference>
<dbReference type="InterPro" id="IPR000627">
    <property type="entry name" value="Intradiol_dOase_C"/>
</dbReference>
<evidence type="ECO:0000256" key="2">
    <source>
        <dbReference type="ARBA" id="ARBA00007825"/>
    </source>
</evidence>
<dbReference type="Pfam" id="PF04444">
    <property type="entry name" value="Dioxygenase_N"/>
    <property type="match status" value="1"/>
</dbReference>
<dbReference type="STRING" id="650850.SAMN04488129_12054"/>
<keyword evidence="6" id="KW-0408">Iron</keyword>
<evidence type="ECO:0000259" key="7">
    <source>
        <dbReference type="PROSITE" id="PS00083"/>
    </source>
</evidence>
<evidence type="ECO:0000313" key="9">
    <source>
        <dbReference type="Proteomes" id="UP000198807"/>
    </source>
</evidence>
<dbReference type="Proteomes" id="UP000198807">
    <property type="component" value="Unassembled WGS sequence"/>
</dbReference>
<dbReference type="RefSeq" id="WP_089715026.1">
    <property type="nucleotide sequence ID" value="NZ_FOBC01000020.1"/>
</dbReference>
<keyword evidence="4 8" id="KW-0223">Dioxygenase</keyword>
<evidence type="ECO:0000256" key="5">
    <source>
        <dbReference type="ARBA" id="ARBA00023002"/>
    </source>
</evidence>
<proteinExistence type="inferred from homology"/>
<dbReference type="InterPro" id="IPR007535">
    <property type="entry name" value="Catechol_dOase_N"/>
</dbReference>
<dbReference type="InterPro" id="IPR039390">
    <property type="entry name" value="1_2-HQD/HQD"/>
</dbReference>
<keyword evidence="9" id="KW-1185">Reference proteome</keyword>
<gene>
    <name evidence="8" type="ORF">SAMN04488129_12054</name>
</gene>
<evidence type="ECO:0000256" key="6">
    <source>
        <dbReference type="ARBA" id="ARBA00023004"/>
    </source>
</evidence>
<dbReference type="GO" id="GO:0009712">
    <property type="term" value="P:catechol-containing compound metabolic process"/>
    <property type="evidence" value="ECO:0007669"/>
    <property type="project" value="InterPro"/>
</dbReference>
<comment type="similarity">
    <text evidence="2">Belongs to the intradiol ring-cleavage dioxygenase family.</text>
</comment>
<protein>
    <submittedName>
        <fullName evidence="8">Hydroxyquinol 1,2-dioxygenase</fullName>
    </submittedName>
</protein>
<evidence type="ECO:0000256" key="3">
    <source>
        <dbReference type="ARBA" id="ARBA00022723"/>
    </source>
</evidence>
<dbReference type="CDD" id="cd03461">
    <property type="entry name" value="1_2-HQD"/>
    <property type="match status" value="1"/>
</dbReference>
<name>A0A1H7UH83_9GAMM</name>
<reference evidence="9" key="1">
    <citation type="submission" date="2016-10" db="EMBL/GenBank/DDBJ databases">
        <authorList>
            <person name="Varghese N."/>
            <person name="Submissions S."/>
        </authorList>
    </citation>
    <scope>NUCLEOTIDE SEQUENCE [LARGE SCALE GENOMIC DNA]</scope>
    <source>
        <strain evidence="9">CGMCC 1.9150</strain>
    </source>
</reference>